<dbReference type="OrthoDB" id="206201at2759"/>
<dbReference type="PROSITE" id="PS00138">
    <property type="entry name" value="SUBTILASE_SER"/>
    <property type="match status" value="1"/>
</dbReference>
<feature type="domain" description="Peptidase S8/S53" evidence="8">
    <location>
        <begin position="141"/>
        <end position="386"/>
    </location>
</feature>
<dbReference type="SUPFAM" id="SSF52743">
    <property type="entry name" value="Subtilisin-like"/>
    <property type="match status" value="1"/>
</dbReference>
<dbReference type="GO" id="GO:0005615">
    <property type="term" value="C:extracellular space"/>
    <property type="evidence" value="ECO:0000318"/>
    <property type="project" value="GO_Central"/>
</dbReference>
<dbReference type="RefSeq" id="XP_798146.3">
    <property type="nucleotide sequence ID" value="XM_793053.5"/>
</dbReference>
<comment type="similarity">
    <text evidence="1 5 6">Belongs to the peptidase S8 family.</text>
</comment>
<proteinExistence type="inferred from homology"/>
<dbReference type="OMA" id="HTEFNGR"/>
<dbReference type="GeneID" id="593583"/>
<dbReference type="PRINTS" id="PR00723">
    <property type="entry name" value="SUBTILISIN"/>
</dbReference>
<feature type="active site" description="Charge relay system" evidence="5">
    <location>
        <position position="150"/>
    </location>
</feature>
<dbReference type="PANTHER" id="PTHR43806:SF58">
    <property type="entry name" value="ALKALINE PROTEASE 1-RELATED"/>
    <property type="match status" value="1"/>
</dbReference>
<feature type="chain" id="PRO_5029832929" description="Peptidase S8/S53 domain-containing protein" evidence="7">
    <location>
        <begin position="20"/>
        <end position="413"/>
    </location>
</feature>
<evidence type="ECO:0000256" key="7">
    <source>
        <dbReference type="SAM" id="SignalP"/>
    </source>
</evidence>
<protein>
    <recommendedName>
        <fullName evidence="8">Peptidase S8/S53 domain-containing protein</fullName>
    </recommendedName>
</protein>
<keyword evidence="2 5" id="KW-0645">Protease</keyword>
<dbReference type="GO" id="GO:0006508">
    <property type="term" value="P:proteolysis"/>
    <property type="evidence" value="ECO:0007669"/>
    <property type="project" value="UniProtKB-KW"/>
</dbReference>
<dbReference type="PANTHER" id="PTHR43806">
    <property type="entry name" value="PEPTIDASE S8"/>
    <property type="match status" value="1"/>
</dbReference>
<evidence type="ECO:0000256" key="2">
    <source>
        <dbReference type="ARBA" id="ARBA00022670"/>
    </source>
</evidence>
<dbReference type="InterPro" id="IPR000209">
    <property type="entry name" value="Peptidase_S8/S53_dom"/>
</dbReference>
<dbReference type="Pfam" id="PF00082">
    <property type="entry name" value="Peptidase_S8"/>
    <property type="match status" value="1"/>
</dbReference>
<keyword evidence="10" id="KW-1185">Reference proteome</keyword>
<evidence type="ECO:0000313" key="9">
    <source>
        <dbReference type="EnsemblMetazoa" id="XP_798146"/>
    </source>
</evidence>
<dbReference type="KEGG" id="spu:593583"/>
<dbReference type="InterPro" id="IPR015500">
    <property type="entry name" value="Peptidase_S8_subtilisin-rel"/>
</dbReference>
<dbReference type="InParanoid" id="A0A7M7RFE0"/>
<keyword evidence="3 5" id="KW-0378">Hydrolase</keyword>
<dbReference type="Gene3D" id="3.40.50.200">
    <property type="entry name" value="Peptidase S8/S53 domain"/>
    <property type="match status" value="1"/>
</dbReference>
<dbReference type="FunFam" id="3.40.50.200:FF:000033">
    <property type="entry name" value="Uncharacterized protein"/>
    <property type="match status" value="1"/>
</dbReference>
<dbReference type="AlphaFoldDB" id="A0A7M7RFE0"/>
<dbReference type="PROSITE" id="PS00136">
    <property type="entry name" value="SUBTILASE_ASP"/>
    <property type="match status" value="1"/>
</dbReference>
<dbReference type="InterPro" id="IPR023827">
    <property type="entry name" value="Peptidase_S8_Asp-AS"/>
</dbReference>
<feature type="active site" description="Charge relay system" evidence="5">
    <location>
        <position position="352"/>
    </location>
</feature>
<evidence type="ECO:0000256" key="5">
    <source>
        <dbReference type="PROSITE-ProRule" id="PRU01240"/>
    </source>
</evidence>
<feature type="signal peptide" evidence="7">
    <location>
        <begin position="1"/>
        <end position="19"/>
    </location>
</feature>
<evidence type="ECO:0000259" key="8">
    <source>
        <dbReference type="Pfam" id="PF00082"/>
    </source>
</evidence>
<keyword evidence="7" id="KW-0732">Signal</keyword>
<evidence type="ECO:0000256" key="3">
    <source>
        <dbReference type="ARBA" id="ARBA00022801"/>
    </source>
</evidence>
<evidence type="ECO:0000256" key="6">
    <source>
        <dbReference type="RuleBase" id="RU003355"/>
    </source>
</evidence>
<feature type="active site" description="Charge relay system" evidence="5">
    <location>
        <position position="186"/>
    </location>
</feature>
<dbReference type="InterPro" id="IPR050131">
    <property type="entry name" value="Peptidase_S8_subtilisin-like"/>
</dbReference>
<accession>A0A7M7RFE0</accession>
<sequence length="413" mass="43540">MKLLLLFVCLVAALSTSHAGSKSSSDSGSGSCSCEDEIEDQITNVYIITAKDEKDLKKLIKKIGKKKDCEDATIKSEISSLMFAATVRMSPDCAEEVNDWGYVIEPNAVQFTDEFDEPWNRDRIDQVDLPLDMQHFETSGGEGTTIFIMDTGVRVDHTEFNGRAEYYRDMLASDPTNPETGDPNGHGTRCAGAAIGATIGVATKANVKSIRVAGPTGSGSIEQSLLGFEEVEKWTIANPGAKCVVSYSLSSHGISTSLDTAVAKLSQKCVVVISAGNYGQDPETADACKYSPGRAPEAITVGAARLRQGATVDDKAGFSCSGSCLTLYAPGHKVTVASSVSVDGVVTSSGTSFSAPAVAGAAAVLLSNGYDIYEVKDVIRNTAIKNKLSGLPAGDETNLLLNVQNSAFHQPKP</sequence>
<organism evidence="9 10">
    <name type="scientific">Strongylocentrotus purpuratus</name>
    <name type="common">Purple sea urchin</name>
    <dbReference type="NCBI Taxonomy" id="7668"/>
    <lineage>
        <taxon>Eukaryota</taxon>
        <taxon>Metazoa</taxon>
        <taxon>Echinodermata</taxon>
        <taxon>Eleutherozoa</taxon>
        <taxon>Echinozoa</taxon>
        <taxon>Echinoidea</taxon>
        <taxon>Euechinoidea</taxon>
        <taxon>Echinacea</taxon>
        <taxon>Camarodonta</taxon>
        <taxon>Echinidea</taxon>
        <taxon>Strongylocentrotidae</taxon>
        <taxon>Strongylocentrotus</taxon>
    </lineage>
</organism>
<name>A0A7M7RFE0_STRPU</name>
<reference evidence="9" key="2">
    <citation type="submission" date="2021-01" db="UniProtKB">
        <authorList>
            <consortium name="EnsemblMetazoa"/>
        </authorList>
    </citation>
    <scope>IDENTIFICATION</scope>
</reference>
<dbReference type="InterPro" id="IPR023828">
    <property type="entry name" value="Peptidase_S8_Ser-AS"/>
</dbReference>
<evidence type="ECO:0000256" key="4">
    <source>
        <dbReference type="ARBA" id="ARBA00022825"/>
    </source>
</evidence>
<dbReference type="GO" id="GO:0004252">
    <property type="term" value="F:serine-type endopeptidase activity"/>
    <property type="evidence" value="ECO:0000318"/>
    <property type="project" value="GO_Central"/>
</dbReference>
<dbReference type="Proteomes" id="UP000007110">
    <property type="component" value="Unassembled WGS sequence"/>
</dbReference>
<dbReference type="InterPro" id="IPR034193">
    <property type="entry name" value="PCSK9_ProteinaseK-like"/>
</dbReference>
<dbReference type="InterPro" id="IPR036852">
    <property type="entry name" value="Peptidase_S8/S53_dom_sf"/>
</dbReference>
<keyword evidence="4 5" id="KW-0720">Serine protease</keyword>
<dbReference type="PROSITE" id="PS51892">
    <property type="entry name" value="SUBTILASE"/>
    <property type="match status" value="1"/>
</dbReference>
<evidence type="ECO:0000313" key="10">
    <source>
        <dbReference type="Proteomes" id="UP000007110"/>
    </source>
</evidence>
<dbReference type="CDD" id="cd04077">
    <property type="entry name" value="Peptidases_S8_PCSK9_ProteinaseK_like"/>
    <property type="match status" value="1"/>
</dbReference>
<evidence type="ECO:0000256" key="1">
    <source>
        <dbReference type="ARBA" id="ARBA00011073"/>
    </source>
</evidence>
<dbReference type="EnsemblMetazoa" id="XM_793053">
    <property type="protein sequence ID" value="XP_798146"/>
    <property type="gene ID" value="LOC593583"/>
</dbReference>
<reference evidence="10" key="1">
    <citation type="submission" date="2015-02" db="EMBL/GenBank/DDBJ databases">
        <title>Genome sequencing for Strongylocentrotus purpuratus.</title>
        <authorList>
            <person name="Murali S."/>
            <person name="Liu Y."/>
            <person name="Vee V."/>
            <person name="English A."/>
            <person name="Wang M."/>
            <person name="Skinner E."/>
            <person name="Han Y."/>
            <person name="Muzny D.M."/>
            <person name="Worley K.C."/>
            <person name="Gibbs R.A."/>
        </authorList>
    </citation>
    <scope>NUCLEOTIDE SEQUENCE</scope>
</reference>